<dbReference type="Proteomes" id="UP000250369">
    <property type="component" value="Unassembled WGS sequence"/>
</dbReference>
<dbReference type="OrthoDB" id="8727830at2"/>
<evidence type="ECO:0000259" key="1">
    <source>
        <dbReference type="Pfam" id="PF13472"/>
    </source>
</evidence>
<evidence type="ECO:0000313" key="3">
    <source>
        <dbReference type="Proteomes" id="UP000250369"/>
    </source>
</evidence>
<dbReference type="InterPro" id="IPR013830">
    <property type="entry name" value="SGNH_hydro"/>
</dbReference>
<dbReference type="AlphaFoldDB" id="A0A329LQ56"/>
<sequence>MVKQKTKKKFLLVVILLVTVISSLGFLATFMGVSTIRHDHKVRGNDIRVAAVGDNITYGFGVVNWYEKNYPITLQNLLGTGYNVKNFGYSGRTATTTGDYPYVDEKIYQKSLTYLPNIVVIMFGTNDSKVQNWKTKEEFKEQYRKLLLSYIQLESKPVVYLCTPATPYYVIGKTEGPMKFNIQKDKVDVVVETGKELAEELDLMVIDINEVTKNHRQWFNKDGIHPNADGAKAIANAVYDAIAKG</sequence>
<proteinExistence type="predicted"/>
<dbReference type="GO" id="GO:0004622">
    <property type="term" value="F:phosphatidylcholine lysophospholipase activity"/>
    <property type="evidence" value="ECO:0007669"/>
    <property type="project" value="TreeGrafter"/>
</dbReference>
<feature type="domain" description="SGNH hydrolase-type esterase" evidence="1">
    <location>
        <begin position="51"/>
        <end position="233"/>
    </location>
</feature>
<keyword evidence="3" id="KW-1185">Reference proteome</keyword>
<organism evidence="2 3">
    <name type="scientific">Paenibacillus contaminans</name>
    <dbReference type="NCBI Taxonomy" id="450362"/>
    <lineage>
        <taxon>Bacteria</taxon>
        <taxon>Bacillati</taxon>
        <taxon>Bacillota</taxon>
        <taxon>Bacilli</taxon>
        <taxon>Bacillales</taxon>
        <taxon>Paenibacillaceae</taxon>
        <taxon>Paenibacillus</taxon>
    </lineage>
</organism>
<dbReference type="Pfam" id="PF13472">
    <property type="entry name" value="Lipase_GDSL_2"/>
    <property type="match status" value="1"/>
</dbReference>
<dbReference type="SUPFAM" id="SSF52266">
    <property type="entry name" value="SGNH hydrolase"/>
    <property type="match status" value="1"/>
</dbReference>
<dbReference type="PANTHER" id="PTHR30383">
    <property type="entry name" value="THIOESTERASE 1/PROTEASE 1/LYSOPHOSPHOLIPASE L1"/>
    <property type="match status" value="1"/>
</dbReference>
<dbReference type="RefSeq" id="WP_113036331.1">
    <property type="nucleotide sequence ID" value="NZ_QMFB01000045.1"/>
</dbReference>
<dbReference type="EMBL" id="QMFB01000045">
    <property type="protein sequence ID" value="RAV10115.1"/>
    <property type="molecule type" value="Genomic_DNA"/>
</dbReference>
<protein>
    <recommendedName>
        <fullName evidence="1">SGNH hydrolase-type esterase domain-containing protein</fullName>
    </recommendedName>
</protein>
<evidence type="ECO:0000313" key="2">
    <source>
        <dbReference type="EMBL" id="RAV10115.1"/>
    </source>
</evidence>
<reference evidence="2 3" key="1">
    <citation type="journal article" date="2009" name="Int. J. Syst. Evol. Microbiol.">
        <title>Paenibacillus contaminans sp. nov., isolated from a contaminated laboratory plate.</title>
        <authorList>
            <person name="Chou J.H."/>
            <person name="Lee J.H."/>
            <person name="Lin M.C."/>
            <person name="Chang P.S."/>
            <person name="Arun A.B."/>
            <person name="Young C.C."/>
            <person name="Chen W.M."/>
        </authorList>
    </citation>
    <scope>NUCLEOTIDE SEQUENCE [LARGE SCALE GENOMIC DNA]</scope>
    <source>
        <strain evidence="2 3">CKOBP-6</strain>
    </source>
</reference>
<name>A0A329LQ56_9BACL</name>
<dbReference type="PANTHER" id="PTHR30383:SF5">
    <property type="entry name" value="SGNH HYDROLASE-TYPE ESTERASE DOMAIN-CONTAINING PROTEIN"/>
    <property type="match status" value="1"/>
</dbReference>
<dbReference type="Gene3D" id="3.40.50.1110">
    <property type="entry name" value="SGNH hydrolase"/>
    <property type="match status" value="1"/>
</dbReference>
<dbReference type="InterPro" id="IPR051532">
    <property type="entry name" value="Ester_Hydrolysis_Enzymes"/>
</dbReference>
<dbReference type="InterPro" id="IPR036514">
    <property type="entry name" value="SGNH_hydro_sf"/>
</dbReference>
<gene>
    <name evidence="2" type="ORF">DQG23_38355</name>
</gene>
<comment type="caution">
    <text evidence="2">The sequence shown here is derived from an EMBL/GenBank/DDBJ whole genome shotgun (WGS) entry which is preliminary data.</text>
</comment>
<accession>A0A329LQ56</accession>